<dbReference type="InterPro" id="IPR006015">
    <property type="entry name" value="Universal_stress_UspA"/>
</dbReference>
<dbReference type="InterPro" id="IPR014729">
    <property type="entry name" value="Rossmann-like_a/b/a_fold"/>
</dbReference>
<protein>
    <submittedName>
        <fullName evidence="3">Universal stress protein</fullName>
    </submittedName>
</protein>
<dbReference type="SUPFAM" id="SSF52402">
    <property type="entry name" value="Adenine nucleotide alpha hydrolases-like"/>
    <property type="match status" value="1"/>
</dbReference>
<dbReference type="AlphaFoldDB" id="A0AAU2ACU6"/>
<accession>A0AAU2ACU6</accession>
<feature type="domain" description="UspA" evidence="2">
    <location>
        <begin position="10"/>
        <end position="147"/>
    </location>
</feature>
<evidence type="ECO:0000313" key="3">
    <source>
        <dbReference type="EMBL" id="WTT22544.1"/>
    </source>
</evidence>
<organism evidence="3">
    <name type="scientific">Streptomyces sp. NBC_00093</name>
    <dbReference type="NCBI Taxonomy" id="2975649"/>
    <lineage>
        <taxon>Bacteria</taxon>
        <taxon>Bacillati</taxon>
        <taxon>Actinomycetota</taxon>
        <taxon>Actinomycetes</taxon>
        <taxon>Kitasatosporales</taxon>
        <taxon>Streptomycetaceae</taxon>
        <taxon>Streptomyces</taxon>
    </lineage>
</organism>
<dbReference type="PANTHER" id="PTHR46553">
    <property type="entry name" value="ADENINE NUCLEOTIDE ALPHA HYDROLASES-LIKE SUPERFAMILY PROTEIN"/>
    <property type="match status" value="1"/>
</dbReference>
<evidence type="ECO:0000256" key="1">
    <source>
        <dbReference type="ARBA" id="ARBA00008791"/>
    </source>
</evidence>
<evidence type="ECO:0000259" key="2">
    <source>
        <dbReference type="Pfam" id="PF00582"/>
    </source>
</evidence>
<dbReference type="PRINTS" id="PR01438">
    <property type="entry name" value="UNVRSLSTRESS"/>
</dbReference>
<dbReference type="EMBL" id="CP108222">
    <property type="protein sequence ID" value="WTT22544.1"/>
    <property type="molecule type" value="Genomic_DNA"/>
</dbReference>
<name>A0AAU2ACU6_9ACTN</name>
<dbReference type="Gene3D" id="3.40.50.620">
    <property type="entry name" value="HUPs"/>
    <property type="match status" value="1"/>
</dbReference>
<dbReference type="PANTHER" id="PTHR46553:SF3">
    <property type="entry name" value="ADENINE NUCLEOTIDE ALPHA HYDROLASES-LIKE SUPERFAMILY PROTEIN"/>
    <property type="match status" value="1"/>
</dbReference>
<reference evidence="3" key="1">
    <citation type="submission" date="2022-10" db="EMBL/GenBank/DDBJ databases">
        <title>The complete genomes of actinobacterial strains from the NBC collection.</title>
        <authorList>
            <person name="Joergensen T.S."/>
            <person name="Alvarez Arevalo M."/>
            <person name="Sterndorff E.B."/>
            <person name="Faurdal D."/>
            <person name="Vuksanovic O."/>
            <person name="Mourched A.-S."/>
            <person name="Charusanti P."/>
            <person name="Shaw S."/>
            <person name="Blin K."/>
            <person name="Weber T."/>
        </authorList>
    </citation>
    <scope>NUCLEOTIDE SEQUENCE</scope>
    <source>
        <strain evidence="3">NBC_00093</strain>
    </source>
</reference>
<proteinExistence type="inferred from homology"/>
<comment type="similarity">
    <text evidence="1">Belongs to the universal stress protein A family.</text>
</comment>
<dbReference type="CDD" id="cd00293">
    <property type="entry name" value="USP-like"/>
    <property type="match status" value="1"/>
</dbReference>
<gene>
    <name evidence="3" type="ORF">OHA22_46925</name>
</gene>
<dbReference type="Pfam" id="PF00582">
    <property type="entry name" value="Usp"/>
    <property type="match status" value="1"/>
</dbReference>
<sequence length="170" mass="17589">MEEHAAEDGIVVGVDGSEASMAALRWAVEQARALHTHVVAVHAWEPLGSGFAPYAPVSARPTHAEQRAEAARLLASTVREVLGPRIDDPVRAVVLEGPPERVLPEQASGAVLLALGHKARGQDGPPAFGMVGRACLRSATVPVVSVPATERHTAPLRAVGASSGSRRGAA</sequence>
<dbReference type="InterPro" id="IPR006016">
    <property type="entry name" value="UspA"/>
</dbReference>